<evidence type="ECO:0000313" key="2">
    <source>
        <dbReference type="Proteomes" id="UP001187192"/>
    </source>
</evidence>
<name>A0AA87ZKU5_FICCA</name>
<comment type="caution">
    <text evidence="1">The sequence shown here is derived from an EMBL/GenBank/DDBJ whole genome shotgun (WGS) entry which is preliminary data.</text>
</comment>
<keyword evidence="2" id="KW-1185">Reference proteome</keyword>
<reference evidence="1" key="1">
    <citation type="submission" date="2023-07" db="EMBL/GenBank/DDBJ databases">
        <title>draft genome sequence of fig (Ficus carica).</title>
        <authorList>
            <person name="Takahashi T."/>
            <person name="Nishimura K."/>
        </authorList>
    </citation>
    <scope>NUCLEOTIDE SEQUENCE</scope>
</reference>
<sequence>MLHRLTDHLSPKSLDGIIKDTPLRMLVDPVAAGRSGNGLGLATPVTSSTGATSPAICGASERAGWCSKAWFIVG</sequence>
<dbReference type="Proteomes" id="UP001187192">
    <property type="component" value="Unassembled WGS sequence"/>
</dbReference>
<proteinExistence type="predicted"/>
<organism evidence="1 2">
    <name type="scientific">Ficus carica</name>
    <name type="common">Common fig</name>
    <dbReference type="NCBI Taxonomy" id="3494"/>
    <lineage>
        <taxon>Eukaryota</taxon>
        <taxon>Viridiplantae</taxon>
        <taxon>Streptophyta</taxon>
        <taxon>Embryophyta</taxon>
        <taxon>Tracheophyta</taxon>
        <taxon>Spermatophyta</taxon>
        <taxon>Magnoliopsida</taxon>
        <taxon>eudicotyledons</taxon>
        <taxon>Gunneridae</taxon>
        <taxon>Pentapetalae</taxon>
        <taxon>rosids</taxon>
        <taxon>fabids</taxon>
        <taxon>Rosales</taxon>
        <taxon>Moraceae</taxon>
        <taxon>Ficeae</taxon>
        <taxon>Ficus</taxon>
    </lineage>
</organism>
<dbReference type="EMBL" id="BTGU01002165">
    <property type="protein sequence ID" value="GMN34850.1"/>
    <property type="molecule type" value="Genomic_DNA"/>
</dbReference>
<evidence type="ECO:0000313" key="1">
    <source>
        <dbReference type="EMBL" id="GMN34850.1"/>
    </source>
</evidence>
<gene>
    <name evidence="1" type="ORF">TIFTF001_042130</name>
</gene>
<accession>A0AA87ZKU5</accession>
<dbReference type="AlphaFoldDB" id="A0AA87ZKU5"/>
<protein>
    <submittedName>
        <fullName evidence="1">Uncharacterized protein</fullName>
    </submittedName>
</protein>